<gene>
    <name evidence="1" type="ORF">V8G58_00855</name>
</gene>
<dbReference type="EMBL" id="JBAWKB010000001">
    <property type="protein sequence ID" value="MFH6770464.1"/>
    <property type="molecule type" value="Genomic_DNA"/>
</dbReference>
<protein>
    <recommendedName>
        <fullName evidence="3">Lipoprotein</fullName>
    </recommendedName>
</protein>
<dbReference type="Proteomes" id="UP001610100">
    <property type="component" value="Unassembled WGS sequence"/>
</dbReference>
<evidence type="ECO:0000313" key="1">
    <source>
        <dbReference type="EMBL" id="MFH6770464.1"/>
    </source>
</evidence>
<organism evidence="1 2">
    <name type="scientific">Gaetbulibacter aestuarii</name>
    <dbReference type="NCBI Taxonomy" id="1502358"/>
    <lineage>
        <taxon>Bacteria</taxon>
        <taxon>Pseudomonadati</taxon>
        <taxon>Bacteroidota</taxon>
        <taxon>Flavobacteriia</taxon>
        <taxon>Flavobacteriales</taxon>
        <taxon>Flavobacteriaceae</taxon>
        <taxon>Gaetbulibacter</taxon>
    </lineage>
</organism>
<evidence type="ECO:0000313" key="2">
    <source>
        <dbReference type="Proteomes" id="UP001610100"/>
    </source>
</evidence>
<keyword evidence="2" id="KW-1185">Reference proteome</keyword>
<accession>A0ABW7MUF0</accession>
<dbReference type="RefSeq" id="WP_344738676.1">
    <property type="nucleotide sequence ID" value="NZ_BAABAY010000001.1"/>
</dbReference>
<name>A0ABW7MUF0_9FLAO</name>
<evidence type="ECO:0008006" key="3">
    <source>
        <dbReference type="Google" id="ProtNLM"/>
    </source>
</evidence>
<proteinExistence type="predicted"/>
<reference evidence="1 2" key="1">
    <citation type="submission" date="2024-02" db="EMBL/GenBank/DDBJ databases">
        <title>A Gaetbulibacter species isolated from tidal flats and genomic insights of their niches.</title>
        <authorList>
            <person name="Ye Y."/>
        </authorList>
    </citation>
    <scope>NUCLEOTIDE SEQUENCE [LARGE SCALE GENOMIC DNA]</scope>
    <source>
        <strain evidence="1 2">KYW382</strain>
    </source>
</reference>
<comment type="caution">
    <text evidence="1">The sequence shown here is derived from an EMBL/GenBank/DDBJ whole genome shotgun (WGS) entry which is preliminary data.</text>
</comment>
<sequence>MNFSVKIFGYCLFTCCFLACIPLRVPPSIKNYEVKIAKKFKGDLPERYAFIFEDNYPEGFFYNFMDRRFERNGVNVNRFVPIEVDSSTYYMSFYEVKRIDKSVSLLNLFINGEMETDVDAEDSDVSKEDYWYIAITVSDQMDQDVLNKSYKTQAKVVDYLRALQLSYQNSSNRQ</sequence>